<evidence type="ECO:0000313" key="3">
    <source>
        <dbReference type="EMBL" id="KAI7843611.1"/>
    </source>
</evidence>
<dbReference type="EMBL" id="JADXDR010000037">
    <property type="protein sequence ID" value="KAI7843611.1"/>
    <property type="molecule type" value="Genomic_DNA"/>
</dbReference>
<dbReference type="AlphaFoldDB" id="A0AAD5DUZ0"/>
<proteinExistence type="inferred from homology"/>
<dbReference type="Gene3D" id="2.60.120.620">
    <property type="entry name" value="q2cbj1_9rhob like domain"/>
    <property type="match status" value="1"/>
</dbReference>
<dbReference type="Pfam" id="PF13640">
    <property type="entry name" value="2OG-FeII_Oxy_3"/>
    <property type="match status" value="1"/>
</dbReference>
<keyword evidence="1" id="KW-0479">Metal-binding</keyword>
<evidence type="ECO:0000256" key="1">
    <source>
        <dbReference type="RuleBase" id="RU003682"/>
    </source>
</evidence>
<dbReference type="GO" id="GO:0046872">
    <property type="term" value="F:metal ion binding"/>
    <property type="evidence" value="ECO:0007669"/>
    <property type="project" value="UniProtKB-KW"/>
</dbReference>
<organism evidence="3 4">
    <name type="scientific">Chlorella ohadii</name>
    <dbReference type="NCBI Taxonomy" id="2649997"/>
    <lineage>
        <taxon>Eukaryota</taxon>
        <taxon>Viridiplantae</taxon>
        <taxon>Chlorophyta</taxon>
        <taxon>core chlorophytes</taxon>
        <taxon>Trebouxiophyceae</taxon>
        <taxon>Chlorellales</taxon>
        <taxon>Chlorellaceae</taxon>
        <taxon>Chlorella clade</taxon>
        <taxon>Chlorella</taxon>
    </lineage>
</organism>
<keyword evidence="4" id="KW-1185">Reference proteome</keyword>
<evidence type="ECO:0000313" key="4">
    <source>
        <dbReference type="Proteomes" id="UP001205105"/>
    </source>
</evidence>
<protein>
    <recommendedName>
        <fullName evidence="2">Fe2OG dioxygenase domain-containing protein</fullName>
    </recommendedName>
</protein>
<feature type="domain" description="Fe2OG dioxygenase" evidence="2">
    <location>
        <begin position="128"/>
        <end position="227"/>
    </location>
</feature>
<name>A0AAD5DUZ0_9CHLO</name>
<dbReference type="PROSITE" id="PS51471">
    <property type="entry name" value="FE2OG_OXY"/>
    <property type="match status" value="1"/>
</dbReference>
<comment type="similarity">
    <text evidence="1">Belongs to the iron/ascorbate-dependent oxidoreductase family.</text>
</comment>
<accession>A0AAD5DUZ0</accession>
<comment type="caution">
    <text evidence="3">The sequence shown here is derived from an EMBL/GenBank/DDBJ whole genome shotgun (WGS) entry which is preliminary data.</text>
</comment>
<dbReference type="PANTHER" id="PTHR33099:SF7">
    <property type="entry name" value="MYND-TYPE DOMAIN-CONTAINING PROTEIN"/>
    <property type="match status" value="1"/>
</dbReference>
<dbReference type="InterPro" id="IPR044862">
    <property type="entry name" value="Pro_4_hyd_alph_FE2OG_OXY"/>
</dbReference>
<dbReference type="GO" id="GO:0016491">
    <property type="term" value="F:oxidoreductase activity"/>
    <property type="evidence" value="ECO:0007669"/>
    <property type="project" value="UniProtKB-KW"/>
</dbReference>
<reference evidence="3" key="1">
    <citation type="submission" date="2020-11" db="EMBL/GenBank/DDBJ databases">
        <title>Chlorella ohadii genome sequencing and assembly.</title>
        <authorList>
            <person name="Murik O."/>
            <person name="Treves H."/>
            <person name="Kedem I."/>
            <person name="Shotland Y."/>
            <person name="Kaplan A."/>
        </authorList>
    </citation>
    <scope>NUCLEOTIDE SEQUENCE</scope>
    <source>
        <strain evidence="3">1</strain>
    </source>
</reference>
<keyword evidence="1" id="KW-0408">Iron</keyword>
<gene>
    <name evidence="3" type="ORF">COHA_002851</name>
</gene>
<keyword evidence="1" id="KW-0560">Oxidoreductase</keyword>
<dbReference type="InterPro" id="IPR005123">
    <property type="entry name" value="Oxoglu/Fe-dep_dioxygenase_dom"/>
</dbReference>
<evidence type="ECO:0000259" key="2">
    <source>
        <dbReference type="PROSITE" id="PS51471"/>
    </source>
</evidence>
<dbReference type="PANTHER" id="PTHR33099">
    <property type="entry name" value="FE2OG DIOXYGENASE DOMAIN-CONTAINING PROTEIN"/>
    <property type="match status" value="1"/>
</dbReference>
<sequence>MAAPSLGERLCALLDTAGHADADAAAADAPTTFVCSSPLTRTNPGLEVSAAGGRIALPLQEDQAAALKAVCSLAPFGQGEATVTDTAVRHTWQLDPSAFQLTNPRWEDEVVPEAVRRSKAGLGIHHDTEVDAQLYKLLLYEPGSHFKPHRDSPKGGPGVFGTLTILLPSAYEGGQLVVRHGGNEVAVDMAARNAKASCFAAFYADCEHEILPVTAGHRLCLIYDLVFAGAGPPPPTIPGAQAARLADLARDWAADPDAPMKLLFVLSHRYSEQALRTRGVEALRPTDRAAVQASSGEEQAAAPCLPCVMPDSTRFFAPEEVAQSQEWVAAFWPADQANV</sequence>
<dbReference type="Proteomes" id="UP001205105">
    <property type="component" value="Unassembled WGS sequence"/>
</dbReference>